<feature type="compositionally biased region" description="Basic and acidic residues" evidence="1">
    <location>
        <begin position="49"/>
        <end position="59"/>
    </location>
</feature>
<gene>
    <name evidence="2" type="ORF">AMEX_G871</name>
</gene>
<accession>A0A8T2MKD3</accession>
<reference evidence="2 3" key="1">
    <citation type="submission" date="2021-07" db="EMBL/GenBank/DDBJ databases">
        <authorList>
            <person name="Imarazene B."/>
            <person name="Zahm M."/>
            <person name="Klopp C."/>
            <person name="Cabau C."/>
            <person name="Beille S."/>
            <person name="Jouanno E."/>
            <person name="Castinel A."/>
            <person name="Lluch J."/>
            <person name="Gil L."/>
            <person name="Kuchtly C."/>
            <person name="Lopez Roques C."/>
            <person name="Donnadieu C."/>
            <person name="Parrinello H."/>
            <person name="Journot L."/>
            <person name="Du K."/>
            <person name="Schartl M."/>
            <person name="Retaux S."/>
            <person name="Guiguen Y."/>
        </authorList>
    </citation>
    <scope>NUCLEOTIDE SEQUENCE [LARGE SCALE GENOMIC DNA]</scope>
    <source>
        <strain evidence="2">Pach_M1</strain>
        <tissue evidence="2">Testis</tissue>
    </source>
</reference>
<name>A0A8T2MKD3_ASTMX</name>
<feature type="compositionally biased region" description="Low complexity" evidence="1">
    <location>
        <begin position="69"/>
        <end position="147"/>
    </location>
</feature>
<dbReference type="AlphaFoldDB" id="A0A8T2MKD3"/>
<comment type="caution">
    <text evidence="2">The sequence shown here is derived from an EMBL/GenBank/DDBJ whole genome shotgun (WGS) entry which is preliminary data.</text>
</comment>
<feature type="region of interest" description="Disordered" evidence="1">
    <location>
        <begin position="49"/>
        <end position="189"/>
    </location>
</feature>
<sequence length="189" mass="19948">MAVYGAGRTPAEHARLWMRLQLQRTHSMSSDVDRKAVLRTTKVRTALKKDGSWIRRSTDQEDPPPPLKPVVLAKPLSPTVKSSTTSTPETLQSPAPQTSSPLSPAPQTTSTLSPAPQTTSPSSPTLQTTSPSNAAPQIISPSNSSPQMTSPPNATPQTSPTSGASPNPPTEAKGRVGGSYVLSAMRKFE</sequence>
<protein>
    <submittedName>
        <fullName evidence="2">Pectinesterase inhibitor 10-like isoform X1</fullName>
    </submittedName>
</protein>
<evidence type="ECO:0000313" key="3">
    <source>
        <dbReference type="Proteomes" id="UP000752171"/>
    </source>
</evidence>
<evidence type="ECO:0000313" key="2">
    <source>
        <dbReference type="EMBL" id="KAG9282242.1"/>
    </source>
</evidence>
<dbReference type="Proteomes" id="UP000752171">
    <property type="component" value="Unassembled WGS sequence"/>
</dbReference>
<proteinExistence type="predicted"/>
<organism evidence="2 3">
    <name type="scientific">Astyanax mexicanus</name>
    <name type="common">Blind cave fish</name>
    <name type="synonym">Astyanax fasciatus mexicanus</name>
    <dbReference type="NCBI Taxonomy" id="7994"/>
    <lineage>
        <taxon>Eukaryota</taxon>
        <taxon>Metazoa</taxon>
        <taxon>Chordata</taxon>
        <taxon>Craniata</taxon>
        <taxon>Vertebrata</taxon>
        <taxon>Euteleostomi</taxon>
        <taxon>Actinopterygii</taxon>
        <taxon>Neopterygii</taxon>
        <taxon>Teleostei</taxon>
        <taxon>Ostariophysi</taxon>
        <taxon>Characiformes</taxon>
        <taxon>Characoidei</taxon>
        <taxon>Acestrorhamphidae</taxon>
        <taxon>Acestrorhamphinae</taxon>
        <taxon>Astyanax</taxon>
    </lineage>
</organism>
<evidence type="ECO:0000256" key="1">
    <source>
        <dbReference type="SAM" id="MobiDB-lite"/>
    </source>
</evidence>
<dbReference type="EMBL" id="JAICCE010000001">
    <property type="protein sequence ID" value="KAG9282242.1"/>
    <property type="molecule type" value="Genomic_DNA"/>
</dbReference>
<feature type="compositionally biased region" description="Polar residues" evidence="1">
    <location>
        <begin position="148"/>
        <end position="165"/>
    </location>
</feature>